<dbReference type="Proteomes" id="UP000037035">
    <property type="component" value="Unassembled WGS sequence"/>
</dbReference>
<dbReference type="VEuPathDB" id="FungiDB:VP01_350g3"/>
<name>A0A0L6UWF5_9BASI</name>
<evidence type="ECO:0000256" key="1">
    <source>
        <dbReference type="ARBA" id="ARBA00006271"/>
    </source>
</evidence>
<dbReference type="PANTHER" id="PTHR11361">
    <property type="entry name" value="DNA MISMATCH REPAIR PROTEIN MUTS FAMILY MEMBER"/>
    <property type="match status" value="1"/>
</dbReference>
<dbReference type="GO" id="GO:0140664">
    <property type="term" value="F:ATP-dependent DNA damage sensor activity"/>
    <property type="evidence" value="ECO:0007669"/>
    <property type="project" value="InterPro"/>
</dbReference>
<accession>A0A0L6UWF5</accession>
<evidence type="ECO:0000256" key="4">
    <source>
        <dbReference type="ARBA" id="ARBA00023125"/>
    </source>
</evidence>
<dbReference type="PANTHER" id="PTHR11361:SF20">
    <property type="entry name" value="MUTS PROTEIN HOMOLOG 5"/>
    <property type="match status" value="1"/>
</dbReference>
<evidence type="ECO:0000259" key="6">
    <source>
        <dbReference type="PROSITE" id="PS00486"/>
    </source>
</evidence>
<keyword evidence="8" id="KW-1185">Reference proteome</keyword>
<dbReference type="InterPro" id="IPR027417">
    <property type="entry name" value="P-loop_NTPase"/>
</dbReference>
<organism evidence="7 8">
    <name type="scientific">Puccinia sorghi</name>
    <dbReference type="NCBI Taxonomy" id="27349"/>
    <lineage>
        <taxon>Eukaryota</taxon>
        <taxon>Fungi</taxon>
        <taxon>Dikarya</taxon>
        <taxon>Basidiomycota</taxon>
        <taxon>Pucciniomycotina</taxon>
        <taxon>Pucciniomycetes</taxon>
        <taxon>Pucciniales</taxon>
        <taxon>Pucciniaceae</taxon>
        <taxon>Puccinia</taxon>
    </lineage>
</organism>
<comment type="caution">
    <text evidence="7">The sequence shown here is derived from an EMBL/GenBank/DDBJ whole genome shotgun (WGS) entry which is preliminary data.</text>
</comment>
<dbReference type="InterPro" id="IPR007696">
    <property type="entry name" value="DNA_mismatch_repair_MutS_core"/>
</dbReference>
<evidence type="ECO:0000256" key="5">
    <source>
        <dbReference type="SAM" id="MobiDB-lite"/>
    </source>
</evidence>
<evidence type="ECO:0000313" key="7">
    <source>
        <dbReference type="EMBL" id="KNZ52587.1"/>
    </source>
</evidence>
<proteinExistence type="inferred from homology"/>
<gene>
    <name evidence="7" type="ORF">VP01_350g3</name>
</gene>
<keyword evidence="2" id="KW-0547">Nucleotide-binding</keyword>
<dbReference type="OrthoDB" id="29596at2759"/>
<feature type="region of interest" description="Disordered" evidence="5">
    <location>
        <begin position="148"/>
        <end position="182"/>
    </location>
</feature>
<dbReference type="SMART" id="SM00533">
    <property type="entry name" value="MUTSd"/>
    <property type="match status" value="1"/>
</dbReference>
<reference evidence="7 8" key="1">
    <citation type="submission" date="2015-08" db="EMBL/GenBank/DDBJ databases">
        <title>Next Generation Sequencing and Analysis of the Genome of Puccinia sorghi L Schw, the Causal Agent of Maize Common Rust.</title>
        <authorList>
            <person name="Rochi L."/>
            <person name="Burguener G."/>
            <person name="Darino M."/>
            <person name="Turjanski A."/>
            <person name="Kreff E."/>
            <person name="Dieguez M.J."/>
            <person name="Sacco F."/>
        </authorList>
    </citation>
    <scope>NUCLEOTIDE SEQUENCE [LARGE SCALE GENOMIC DNA]</scope>
    <source>
        <strain evidence="7 8">RO10H11247</strain>
    </source>
</reference>
<comment type="similarity">
    <text evidence="1">Belongs to the DNA mismatch repair MutS family.</text>
</comment>
<dbReference type="AlphaFoldDB" id="A0A0L6UWF5"/>
<evidence type="ECO:0000256" key="3">
    <source>
        <dbReference type="ARBA" id="ARBA00022840"/>
    </source>
</evidence>
<dbReference type="InterPro" id="IPR036187">
    <property type="entry name" value="DNA_mismatch_repair_MutS_sf"/>
</dbReference>
<dbReference type="GO" id="GO:0051026">
    <property type="term" value="P:chiasma assembly"/>
    <property type="evidence" value="ECO:0007669"/>
    <property type="project" value="TreeGrafter"/>
</dbReference>
<evidence type="ECO:0000256" key="2">
    <source>
        <dbReference type="ARBA" id="ARBA00022741"/>
    </source>
</evidence>
<keyword evidence="3" id="KW-0067">ATP-binding</keyword>
<dbReference type="EMBL" id="LAVV01008513">
    <property type="protein sequence ID" value="KNZ52587.1"/>
    <property type="molecule type" value="Genomic_DNA"/>
</dbReference>
<dbReference type="GO" id="GO:0005524">
    <property type="term" value="F:ATP binding"/>
    <property type="evidence" value="ECO:0007669"/>
    <property type="project" value="UniProtKB-KW"/>
</dbReference>
<dbReference type="Gene3D" id="1.10.1420.10">
    <property type="match status" value="1"/>
</dbReference>
<keyword evidence="4" id="KW-0238">DNA-binding</keyword>
<dbReference type="GO" id="GO:0030983">
    <property type="term" value="F:mismatched DNA binding"/>
    <property type="evidence" value="ECO:0007669"/>
    <property type="project" value="InterPro"/>
</dbReference>
<dbReference type="Gene3D" id="3.40.50.300">
    <property type="entry name" value="P-loop containing nucleotide triphosphate hydrolases"/>
    <property type="match status" value="1"/>
</dbReference>
<dbReference type="GO" id="GO:0005634">
    <property type="term" value="C:nucleus"/>
    <property type="evidence" value="ECO:0007669"/>
    <property type="project" value="TreeGrafter"/>
</dbReference>
<dbReference type="InterPro" id="IPR045076">
    <property type="entry name" value="MutS"/>
</dbReference>
<dbReference type="InterPro" id="IPR000432">
    <property type="entry name" value="DNA_mismatch_repair_MutS_C"/>
</dbReference>
<dbReference type="SUPFAM" id="SSF52540">
    <property type="entry name" value="P-loop containing nucleoside triphosphate hydrolases"/>
    <property type="match status" value="1"/>
</dbReference>
<sequence length="949" mass="106246">MISRSACGSAVKSFKALFAFAVNGWKVSRTTYFNLSDRAFFFLTLNISFCQNTMGGAYYDPSSGIFCVMEDAVDARGGFEVLIMLLQQIAPEVVLLSSTAEEDLTSCIQKAGARLWNFPGGIDKTPTILKRPSREYNASDGFKKLQQLSVRNRHDSASPRGASPSSPSRTTSPEAQDDEFQENSNLTASALVNVEGSHYSLGAVAALLTYLQVGIARDNDDNVGRRGLFVSKVEMIKPKKFMHLGTDAIKSLQIFDQEAHANLHFSSTKEGLSLYGILNECITHNGKLLLRNWLLRPSTEPYVIESRQDAIECFLELQNADCTGKMRQDLKLLGNITRTTMIISSGKSRVAEWNSLMNSIHACQALYDDFSTLKITIKNPLFTKMESGTWLEEELQPLASKIDEMIDWSESKLNGGRVTIRSDIDEELDNYRDQYASMESQLVSCNRCNCLAIKASFSKTLTTTCVSCQCSLAEKISPEAPYQSLPGFSINYFPQVSLQIGYLCAIPFPSQSGSVDPSTLEDWEFQFSTDNEEHYKNELMRDLDHHYGDLATAIDDREIELRQNCNLSGRAQIETSVVHLLEEEVSKFTEILLAFNDDLAELDWLNGLHLFFSLLSLAKVTFERVWVRPKIVEQNTIQIIAGRHPLVEGCVENYVPNDTHLVRVPDSTGNIELRATKNQFMSFVLLCFITLNRAGGKLILTFPAVYLKQVAIIVILAQLGSFVPAEEAQIGIHDAVFTRVSTTESASQISSAFMIDLQRISFMLRNCTVRSILLIDEFGKGTDPTDGQALFCGVIQHLISRDSGCPIVLVSTHFHGVFTNGFLSLDLPVDYTHMAIVLRNDEESRDDNSPKYLYQLTADLVSSSHAMGCAAQAGVPRHIRLKADRVSRLLSRFEILELLDIRLDEEEREELEMMEEIVRRFVAVDFEQEGVVSSRDWMIYLRENVLDGA</sequence>
<dbReference type="STRING" id="27349.A0A0L6UWF5"/>
<dbReference type="SMART" id="SM00534">
    <property type="entry name" value="MUTSac"/>
    <property type="match status" value="1"/>
</dbReference>
<dbReference type="PROSITE" id="PS00486">
    <property type="entry name" value="DNA_MISMATCH_REPAIR_2"/>
    <property type="match status" value="1"/>
</dbReference>
<feature type="domain" description="DNA mismatch repair proteins mutS family" evidence="6">
    <location>
        <begin position="771"/>
        <end position="787"/>
    </location>
</feature>
<dbReference type="SUPFAM" id="SSF48334">
    <property type="entry name" value="DNA repair protein MutS, domain III"/>
    <property type="match status" value="1"/>
</dbReference>
<dbReference type="GO" id="GO:0006298">
    <property type="term" value="P:mismatch repair"/>
    <property type="evidence" value="ECO:0007669"/>
    <property type="project" value="InterPro"/>
</dbReference>
<dbReference type="Pfam" id="PF00488">
    <property type="entry name" value="MutS_V"/>
    <property type="match status" value="1"/>
</dbReference>
<feature type="compositionally biased region" description="Low complexity" evidence="5">
    <location>
        <begin position="158"/>
        <end position="173"/>
    </location>
</feature>
<dbReference type="Pfam" id="PF05192">
    <property type="entry name" value="MutS_III"/>
    <property type="match status" value="1"/>
</dbReference>
<protein>
    <recommendedName>
        <fullName evidence="6">DNA mismatch repair proteins mutS family domain-containing protein</fullName>
    </recommendedName>
</protein>
<evidence type="ECO:0000313" key="8">
    <source>
        <dbReference type="Proteomes" id="UP000037035"/>
    </source>
</evidence>